<dbReference type="InterPro" id="IPR033712">
    <property type="entry name" value="Pumilio_RNA-bd"/>
</dbReference>
<feature type="repeat" description="Pumilio" evidence="3">
    <location>
        <begin position="535"/>
        <end position="570"/>
    </location>
</feature>
<dbReference type="IntAct" id="A0A1D6HTC9">
    <property type="interactions" value="4"/>
</dbReference>
<feature type="repeat" description="Pumilio" evidence="3">
    <location>
        <begin position="397"/>
        <end position="432"/>
    </location>
</feature>
<dbReference type="GO" id="GO:0003723">
    <property type="term" value="F:RNA binding"/>
    <property type="evidence" value="ECO:0007669"/>
    <property type="project" value="InterPro"/>
</dbReference>
<protein>
    <submittedName>
        <fullName evidence="6">Pumilio homolog 3</fullName>
    </submittedName>
</protein>
<gene>
    <name evidence="6" type="ORF">ZEAMMB73_Zm00001d018925</name>
</gene>
<dbReference type="InParanoid" id="A0A1D6HTC9"/>
<sequence length="662" mass="72289">MDPCRGRSSSRRGSIAAGAGHGHFDADDDAAALVPPPYRLFPEPEETAARDIQLRQFFSVDRRQPPQLEASWRQQLPAFYPGGGVTVADPSSQLATMGAQDATALSVQQGRARTAAENLVHVPAAQVSLPGALALGNFEQELGEDALLPPVLSQEQQDAVKRYNHLMGVHVAYFRVCIDPTVASSRRLLQQAIQDLKNHCAGDALVAHYYVNNRNNNDPADQPDTTTAIRQQAIARSADASSRQHHGACRGFNDHHGGGVVPSVHREEEEALAAPVVAMSMSPALRLVDIKGKVAAFCADRNGSRFVQQALEAAAPEEIAMVYKEIMPCVRTLAVDMFGNHAIQKILEHGPRSCKRGVISNLIGHLLPLSLDKYSCRVVQKSFDVGEHDQKVAMAKELGSKVLRCVRDQFANHVVQKCVECLPSKDIHSILRSFYGRAKALSTHPFGCHVIQVFALALHLHRRCVVVVGVSSDPSKLDDSQKVLARCKDHEIYHALTAEIMENVNKLAADRFGNYVVQQLVEHGGGAMRSAMVRRFAGRVVGMSYHKFASNVVEKCLAFGSQEDRRLIADEIVAGGGGGQQQHLDHLVDMMINPYANFVIQKMVVTAEERQVRLLLEVASSNAASLARYAHGRHVIDAMERFLGGAKAVVHADPAALPCRRR</sequence>
<feature type="repeat" description="Pumilio" evidence="3">
    <location>
        <begin position="361"/>
        <end position="396"/>
    </location>
</feature>
<dbReference type="PROSITE" id="PS50302">
    <property type="entry name" value="PUM"/>
    <property type="match status" value="7"/>
</dbReference>
<dbReference type="InterPro" id="IPR016024">
    <property type="entry name" value="ARM-type_fold"/>
</dbReference>
<dbReference type="SMART" id="SM00025">
    <property type="entry name" value="Pumilio"/>
    <property type="match status" value="8"/>
</dbReference>
<feature type="repeat" description="Pumilio" evidence="3">
    <location>
        <begin position="325"/>
        <end position="360"/>
    </location>
</feature>
<feature type="region of interest" description="Disordered" evidence="4">
    <location>
        <begin position="1"/>
        <end position="38"/>
    </location>
</feature>
<proteinExistence type="predicted"/>
<dbReference type="SUPFAM" id="SSF48371">
    <property type="entry name" value="ARM repeat"/>
    <property type="match status" value="1"/>
</dbReference>
<dbReference type="GO" id="GO:0006417">
    <property type="term" value="P:regulation of translation"/>
    <property type="evidence" value="ECO:0007669"/>
    <property type="project" value="UniProtKB-KW"/>
</dbReference>
<name>A0A1D6HTC9_MAIZE</name>
<keyword evidence="1" id="KW-0677">Repeat</keyword>
<dbReference type="Pfam" id="PF00806">
    <property type="entry name" value="PUF"/>
    <property type="match status" value="8"/>
</dbReference>
<dbReference type="PANTHER" id="PTHR12537">
    <property type="entry name" value="RNA BINDING PROTEIN PUMILIO-RELATED"/>
    <property type="match status" value="1"/>
</dbReference>
<keyword evidence="2" id="KW-0810">Translation regulation</keyword>
<dbReference type="InterPro" id="IPR011989">
    <property type="entry name" value="ARM-like"/>
</dbReference>
<evidence type="ECO:0000256" key="2">
    <source>
        <dbReference type="ARBA" id="ARBA00022845"/>
    </source>
</evidence>
<dbReference type="PROSITE" id="PS50303">
    <property type="entry name" value="PUM_HD"/>
    <property type="match status" value="1"/>
</dbReference>
<feature type="repeat" description="Pumilio" evidence="3">
    <location>
        <begin position="499"/>
        <end position="534"/>
    </location>
</feature>
<dbReference type="SMR" id="A0A1D6HTC9"/>
<dbReference type="AlphaFoldDB" id="A0A1D6HTC9"/>
<evidence type="ECO:0000259" key="5">
    <source>
        <dbReference type="PROSITE" id="PS50303"/>
    </source>
</evidence>
<dbReference type="ExpressionAtlas" id="A0A1D6HTC9">
    <property type="expression patterns" value="baseline and differential"/>
</dbReference>
<evidence type="ECO:0000256" key="1">
    <source>
        <dbReference type="ARBA" id="ARBA00022737"/>
    </source>
</evidence>
<evidence type="ECO:0000256" key="3">
    <source>
        <dbReference type="PROSITE-ProRule" id="PRU00317"/>
    </source>
</evidence>
<dbReference type="CDD" id="cd07920">
    <property type="entry name" value="Pumilio"/>
    <property type="match status" value="1"/>
</dbReference>
<dbReference type="EMBL" id="CM007650">
    <property type="protein sequence ID" value="ONM51644.1"/>
    <property type="molecule type" value="Genomic_DNA"/>
</dbReference>
<dbReference type="STRING" id="4577.A0A1D6HTC9"/>
<organism evidence="6">
    <name type="scientific">Zea mays</name>
    <name type="common">Maize</name>
    <dbReference type="NCBI Taxonomy" id="4577"/>
    <lineage>
        <taxon>Eukaryota</taxon>
        <taxon>Viridiplantae</taxon>
        <taxon>Streptophyta</taxon>
        <taxon>Embryophyta</taxon>
        <taxon>Tracheophyta</taxon>
        <taxon>Spermatophyta</taxon>
        <taxon>Magnoliopsida</taxon>
        <taxon>Liliopsida</taxon>
        <taxon>Poales</taxon>
        <taxon>Poaceae</taxon>
        <taxon>PACMAD clade</taxon>
        <taxon>Panicoideae</taxon>
        <taxon>Andropogonodae</taxon>
        <taxon>Andropogoneae</taxon>
        <taxon>Tripsacinae</taxon>
        <taxon>Zea</taxon>
    </lineage>
</organism>
<dbReference type="Gene3D" id="1.25.10.10">
    <property type="entry name" value="Leucine-rich Repeat Variant"/>
    <property type="match status" value="1"/>
</dbReference>
<feature type="repeat" description="Pumilio" evidence="3">
    <location>
        <begin position="289"/>
        <end position="324"/>
    </location>
</feature>
<dbReference type="InterPro" id="IPR033133">
    <property type="entry name" value="PUM-HD"/>
</dbReference>
<accession>A0A1D6HTC9</accession>
<dbReference type="EMBL" id="CM007650">
    <property type="protein sequence ID" value="ONM51645.1"/>
    <property type="molecule type" value="Genomic_DNA"/>
</dbReference>
<evidence type="ECO:0000256" key="4">
    <source>
        <dbReference type="SAM" id="MobiDB-lite"/>
    </source>
</evidence>
<reference evidence="6" key="1">
    <citation type="submission" date="2015-12" db="EMBL/GenBank/DDBJ databases">
        <title>Update maize B73 reference genome by single molecule sequencing technologies.</title>
        <authorList>
            <consortium name="Maize Genome Sequencing Project"/>
            <person name="Ware D."/>
        </authorList>
    </citation>
    <scope>NUCLEOTIDE SEQUENCE [LARGE SCALE GENOMIC DNA]</scope>
    <source>
        <tissue evidence="6">Seedling</tissue>
    </source>
</reference>
<dbReference type="InterPro" id="IPR001313">
    <property type="entry name" value="Pumilio_RNA-bd_rpt"/>
</dbReference>
<evidence type="ECO:0000313" key="6">
    <source>
        <dbReference type="EMBL" id="ONM51645.1"/>
    </source>
</evidence>
<feature type="domain" description="PUM-HD" evidence="5">
    <location>
        <begin position="268"/>
        <end position="643"/>
    </location>
</feature>
<feature type="repeat" description="Pumilio" evidence="3">
    <location>
        <begin position="582"/>
        <end position="617"/>
    </location>
</feature>
<dbReference type="PANTHER" id="PTHR12537:SF127">
    <property type="entry name" value="PUMILIO HOMOLOG 3"/>
    <property type="match status" value="1"/>
</dbReference>